<sequence length="329" mass="34963">MIEILTGSALNTVQDLGRPRAMTMGVARGGAMDACALMVGNALLGNDAHDAGIEIAFFPFRVRFHKRVNLALTGACGPVRLDERMLPANWAITAQPGQVLAIAPPLRGARMYLAIEGGIDVPVVLGARSTDLKGGFGGFHGRALNKGDMLPCHPASMMIPEGGYGLAVPLSLPCAEETVVRILPAAEYEMFVPQARAALQSGIWSLTPSINRTGYRLDGPSLDLAVPLGLFSHGIVPGTIQVPPSGKPIIQMADANTCGGYPKIATVVEPDLRLLAQSSVGSIVRFVEVTREEVVTEMRAQALRSEQLIVELASLRRTLIPWRSQSCPA</sequence>
<dbReference type="PANTHER" id="PTHR43309">
    <property type="entry name" value="5-OXOPROLINASE SUBUNIT C"/>
    <property type="match status" value="1"/>
</dbReference>
<name>A0A318PHP3_KOMXY</name>
<dbReference type="NCBIfam" id="TIGR00724">
    <property type="entry name" value="urea_amlyse_rel"/>
    <property type="match status" value="1"/>
</dbReference>
<dbReference type="InterPro" id="IPR052708">
    <property type="entry name" value="PxpC"/>
</dbReference>
<dbReference type="Pfam" id="PF02626">
    <property type="entry name" value="CT_A_B"/>
    <property type="match status" value="1"/>
</dbReference>
<dbReference type="PANTHER" id="PTHR43309:SF3">
    <property type="entry name" value="5-OXOPROLINASE SUBUNIT C"/>
    <property type="match status" value="1"/>
</dbReference>
<dbReference type="SMART" id="SM00797">
    <property type="entry name" value="AHS2"/>
    <property type="match status" value="1"/>
</dbReference>
<dbReference type="Proteomes" id="UP000248257">
    <property type="component" value="Unassembled WGS sequence"/>
</dbReference>
<dbReference type="InterPro" id="IPR029000">
    <property type="entry name" value="Cyclophilin-like_dom_sf"/>
</dbReference>
<dbReference type="Gene3D" id="2.40.100.10">
    <property type="entry name" value="Cyclophilin-like"/>
    <property type="match status" value="1"/>
</dbReference>
<accession>A0A318PHP3</accession>
<evidence type="ECO:0000313" key="1">
    <source>
        <dbReference type="EMBL" id="PYD55645.1"/>
    </source>
</evidence>
<dbReference type="AlphaFoldDB" id="A0A318PHP3"/>
<dbReference type="SUPFAM" id="SSF50891">
    <property type="entry name" value="Cyclophilin-like"/>
    <property type="match status" value="1"/>
</dbReference>
<protein>
    <submittedName>
        <fullName evidence="1">Allophanate hydrolase</fullName>
    </submittedName>
</protein>
<comment type="caution">
    <text evidence="1">The sequence shown here is derived from an EMBL/GenBank/DDBJ whole genome shotgun (WGS) entry which is preliminary data.</text>
</comment>
<gene>
    <name evidence="1" type="ORF">CFR75_15380</name>
</gene>
<evidence type="ECO:0000313" key="2">
    <source>
        <dbReference type="Proteomes" id="UP000248257"/>
    </source>
</evidence>
<dbReference type="OrthoDB" id="9768696at2"/>
<reference evidence="1 2" key="1">
    <citation type="submission" date="2017-07" db="EMBL/GenBank/DDBJ databases">
        <title>A draft genome sequence of Komagataeibacter xylinus LMG 1515.</title>
        <authorList>
            <person name="Skraban J."/>
            <person name="Cleenwerck I."/>
            <person name="Vandamme P."/>
            <person name="Trcek J."/>
        </authorList>
    </citation>
    <scope>NUCLEOTIDE SEQUENCE [LARGE SCALE GENOMIC DNA]</scope>
    <source>
        <strain evidence="1 2">LMG 1515</strain>
    </source>
</reference>
<dbReference type="GO" id="GO:0016787">
    <property type="term" value="F:hydrolase activity"/>
    <property type="evidence" value="ECO:0007669"/>
    <property type="project" value="UniProtKB-KW"/>
</dbReference>
<dbReference type="InterPro" id="IPR003778">
    <property type="entry name" value="CT_A_B"/>
</dbReference>
<dbReference type="EMBL" id="NKUC01000059">
    <property type="protein sequence ID" value="PYD55645.1"/>
    <property type="molecule type" value="Genomic_DNA"/>
</dbReference>
<keyword evidence="1" id="KW-0378">Hydrolase</keyword>
<dbReference type="RefSeq" id="WP_061275984.1">
    <property type="nucleotide sequence ID" value="NZ_CBCRXN010000068.1"/>
</dbReference>
<organism evidence="1 2">
    <name type="scientific">Komagataeibacter xylinus</name>
    <name type="common">Gluconacetobacter xylinus</name>
    <dbReference type="NCBI Taxonomy" id="28448"/>
    <lineage>
        <taxon>Bacteria</taxon>
        <taxon>Pseudomonadati</taxon>
        <taxon>Pseudomonadota</taxon>
        <taxon>Alphaproteobacteria</taxon>
        <taxon>Acetobacterales</taxon>
        <taxon>Acetobacteraceae</taxon>
        <taxon>Komagataeibacter</taxon>
    </lineage>
</organism>
<proteinExistence type="predicted"/>
<keyword evidence="2" id="KW-1185">Reference proteome</keyword>
<dbReference type="STRING" id="1220579.GCA_001571345_02847"/>